<comment type="caution">
    <text evidence="3">The sequence shown here is derived from an EMBL/GenBank/DDBJ whole genome shotgun (WGS) entry which is preliminary data.</text>
</comment>
<dbReference type="Pfam" id="PF12645">
    <property type="entry name" value="HTH_16"/>
    <property type="match status" value="1"/>
</dbReference>
<evidence type="ECO:0000313" key="2">
    <source>
        <dbReference type="EMBL" id="KAB7577696.1"/>
    </source>
</evidence>
<dbReference type="GO" id="GO:0003700">
    <property type="term" value="F:DNA-binding transcription factor activity"/>
    <property type="evidence" value="ECO:0007669"/>
    <property type="project" value="InterPro"/>
</dbReference>
<accession>A0A1A6Z8X8</accession>
<dbReference type="GeneID" id="66455626"/>
<evidence type="ECO:0000313" key="4">
    <source>
        <dbReference type="Proteomes" id="UP000191171"/>
    </source>
</evidence>
<dbReference type="GO" id="GO:0006352">
    <property type="term" value="P:DNA-templated transcription initiation"/>
    <property type="evidence" value="ECO:0007669"/>
    <property type="project" value="InterPro"/>
</dbReference>
<dbReference type="AlphaFoldDB" id="A0A1A6Z8X8"/>
<name>A0A1A6Z8X8_ENTFC</name>
<evidence type="ECO:0000313" key="3">
    <source>
        <dbReference type="EMBL" id="OOL83677.1"/>
    </source>
</evidence>
<dbReference type="EMBL" id="WEFP01000001">
    <property type="protein sequence ID" value="KAB7577696.1"/>
    <property type="molecule type" value="Genomic_DNA"/>
</dbReference>
<dbReference type="InterPro" id="IPR013325">
    <property type="entry name" value="RNA_pol_sigma_r2"/>
</dbReference>
<sequence length="63" mass="7346">MNSLKEDFILAKAGNEEAVEAILKRFSSLIHKQSWRTGKYDQDCYQECMLAIYLAISKFEIKE</sequence>
<dbReference type="InterPro" id="IPR024760">
    <property type="entry name" value="HTH_dom_conjug_TS-like"/>
</dbReference>
<organism evidence="3 4">
    <name type="scientific">Enterococcus faecium</name>
    <name type="common">Streptococcus faecium</name>
    <dbReference type="NCBI Taxonomy" id="1352"/>
    <lineage>
        <taxon>Bacteria</taxon>
        <taxon>Bacillati</taxon>
        <taxon>Bacillota</taxon>
        <taxon>Bacilli</taxon>
        <taxon>Lactobacillales</taxon>
        <taxon>Enterococcaceae</taxon>
        <taxon>Enterococcus</taxon>
    </lineage>
</organism>
<reference evidence="3 4" key="1">
    <citation type="submission" date="2017-02" db="EMBL/GenBank/DDBJ databases">
        <title>Clonality and virulence of isolates of VRE in Hematopoietic Stem Cell Transplanted (HSCT) patients.</title>
        <authorList>
            <person name="Marchi A.P."/>
            <person name="Martins R.C."/>
            <person name="Marie S.K."/>
            <person name="Levin A.S."/>
            <person name="Costa S.F."/>
        </authorList>
    </citation>
    <scope>NUCLEOTIDE SEQUENCE [LARGE SCALE GENOMIC DNA]</scope>
    <source>
        <strain evidence="3 4">LIM1759</strain>
    </source>
</reference>
<dbReference type="RefSeq" id="WP_002304825.1">
    <property type="nucleotide sequence ID" value="NZ_AP026566.1"/>
</dbReference>
<reference evidence="2 5" key="2">
    <citation type="submission" date="2019-10" db="EMBL/GenBank/DDBJ databases">
        <title>Evolutionary dynamics of vancomycin-resistant Enterococcus faecium during gastrointestinal tract colonization and bloodstream infection in immunocompromised pediatric patients.</title>
        <authorList>
            <person name="Chilambi G.S."/>
            <person name="Nordstrom H.R."/>
            <person name="Evans D.R."/>
            <person name="Ferrolino J."/>
            <person name="Hayden R.T."/>
            <person name="Maron G.M."/>
            <person name="Vo A.N."/>
            <person name="Gilmore M.S."/>
            <person name="Wolf J."/>
            <person name="Rosch J.W."/>
            <person name="Van Tyne D."/>
        </authorList>
    </citation>
    <scope>NUCLEOTIDE SEQUENCE [LARGE SCALE GENOMIC DNA]</scope>
    <source>
        <strain evidence="2 5">VRECG27</strain>
    </source>
</reference>
<dbReference type="Proteomes" id="UP000469871">
    <property type="component" value="Unassembled WGS sequence"/>
</dbReference>
<gene>
    <name evidence="3" type="ORF">B1P95_02415</name>
    <name evidence="2" type="ORF">GBM73_10350</name>
</gene>
<protein>
    <submittedName>
        <fullName evidence="2">Helix-turn-helix domain-containing protein</fullName>
    </submittedName>
</protein>
<evidence type="ECO:0000259" key="1">
    <source>
        <dbReference type="Pfam" id="PF12645"/>
    </source>
</evidence>
<evidence type="ECO:0000313" key="5">
    <source>
        <dbReference type="Proteomes" id="UP000469871"/>
    </source>
</evidence>
<proteinExistence type="predicted"/>
<dbReference type="Proteomes" id="UP000191171">
    <property type="component" value="Unassembled WGS sequence"/>
</dbReference>
<dbReference type="SUPFAM" id="SSF88946">
    <property type="entry name" value="Sigma2 domain of RNA polymerase sigma factors"/>
    <property type="match status" value="1"/>
</dbReference>
<feature type="domain" description="Helix-turn-helix conjugative transposon-like" evidence="1">
    <location>
        <begin position="10"/>
        <end position="60"/>
    </location>
</feature>
<dbReference type="EMBL" id="MVGJ01000011">
    <property type="protein sequence ID" value="OOL83677.1"/>
    <property type="molecule type" value="Genomic_DNA"/>
</dbReference>